<keyword evidence="5" id="KW-0963">Cytoplasm</keyword>
<dbReference type="InterPro" id="IPR049560">
    <property type="entry name" value="MeTrfase_RsmB-F_NOP2_cat"/>
</dbReference>
<dbReference type="Pfam" id="PF01029">
    <property type="entry name" value="NusB"/>
    <property type="match status" value="1"/>
</dbReference>
<comment type="similarity">
    <text evidence="3 14">Belongs to the class I-like SAM-binding methyltransferase superfamily. RsmB/NOP family.</text>
</comment>
<dbReference type="SUPFAM" id="SSF53335">
    <property type="entry name" value="S-adenosyl-L-methionine-dependent methyltransferases"/>
    <property type="match status" value="1"/>
</dbReference>
<sequence>MLSSSSVAASDGSVPVPGLLPRRVAWELLQAVAAGAYADVALERALRQNPMSGADRGLVMELAYGAIRQRQWLDAWLDRLGKVPACKQPPVLRWLLHLGLYQILRMQRIPAAAAVNTSVELAKTGKLARLAPVVNGILRAALRARDAGMVLLEPEDSAARLAQAESLPLWLVEQLLVWRGEVGAELFARASNQVPTLDLRINRRRTSREKVRLALEAIGVESTPIESCPDGLMVTGSAGDLSQWPGYQQGHWCVQDRSSQLVAPLLRPQPGDRILDACAAPGGKATHLVELMGGSGEVWAVDRSAGRLKRLADNAARLGGDCLNALVADASNLLAVKPSWRGSFQRILVDAPCSGLGTLARHADARWRVTPLQVEGLVILQSKLLEGLLPLLSSGGRLVYATCTIHPAENFDQIEAFLGRHPELSLSQEQQLWPDPEHGGDGFYSAVLDLS</sequence>
<evidence type="ECO:0000256" key="5">
    <source>
        <dbReference type="ARBA" id="ARBA00022490"/>
    </source>
</evidence>
<dbReference type="InterPro" id="IPR054728">
    <property type="entry name" value="RsmB-like_ferredoxin"/>
</dbReference>
<dbReference type="NCBIfam" id="NF011494">
    <property type="entry name" value="PRK14902.1"/>
    <property type="match status" value="1"/>
</dbReference>
<dbReference type="PROSITE" id="PS51686">
    <property type="entry name" value="SAM_MT_RSMB_NOP"/>
    <property type="match status" value="1"/>
</dbReference>
<dbReference type="NCBIfam" id="NF011493">
    <property type="entry name" value="PRK14901.1"/>
    <property type="match status" value="1"/>
</dbReference>
<dbReference type="NCBIfam" id="TIGR00563">
    <property type="entry name" value="rsmB"/>
    <property type="match status" value="1"/>
</dbReference>
<feature type="active site" description="Nucleophile" evidence="14">
    <location>
        <position position="403"/>
    </location>
</feature>
<dbReference type="GO" id="GO:0005737">
    <property type="term" value="C:cytoplasm"/>
    <property type="evidence" value="ECO:0007669"/>
    <property type="project" value="UniProtKB-SubCell"/>
</dbReference>
<dbReference type="InterPro" id="IPR001678">
    <property type="entry name" value="MeTrfase_RsmB-F_NOP2_dom"/>
</dbReference>
<dbReference type="InterPro" id="IPR006027">
    <property type="entry name" value="NusB_RsmB_TIM44"/>
</dbReference>
<feature type="binding site" evidence="14">
    <location>
        <begin position="278"/>
        <end position="284"/>
    </location>
    <ligand>
        <name>S-adenosyl-L-methionine</name>
        <dbReference type="ChEBI" id="CHEBI:59789"/>
    </ligand>
</feature>
<dbReference type="eggNOG" id="COG0781">
    <property type="taxonomic scope" value="Bacteria"/>
</dbReference>
<proteinExistence type="inferred from homology"/>
<protein>
    <recommendedName>
        <fullName evidence="4">16S rRNA (cytosine(967)-C(5))-methyltransferase</fullName>
        <ecNumber evidence="4">2.1.1.176</ecNumber>
    </recommendedName>
    <alternativeName>
        <fullName evidence="11">16S rRNA m5C967 methyltransferase</fullName>
    </alternativeName>
    <alternativeName>
        <fullName evidence="12">rRNA (cytosine-C(5)-)-methyltransferase RsmB</fullName>
    </alternativeName>
</protein>
<dbReference type="InterPro" id="IPR004573">
    <property type="entry name" value="rRNA_ssu_MeTfrase_B"/>
</dbReference>
<dbReference type="InterPro" id="IPR018314">
    <property type="entry name" value="RsmB/NOL1/NOP2-like_CS"/>
</dbReference>
<dbReference type="Pfam" id="PF01189">
    <property type="entry name" value="Methyltr_RsmB-F"/>
    <property type="match status" value="1"/>
</dbReference>
<feature type="binding site" evidence="14">
    <location>
        <position position="329"/>
    </location>
    <ligand>
        <name>S-adenosyl-L-methionine</name>
        <dbReference type="ChEBI" id="CHEBI:59789"/>
    </ligand>
</feature>
<comment type="function">
    <text evidence="1">Specifically methylates the cytosine at position 967 (m5C967) of 16S rRNA.</text>
</comment>
<dbReference type="GO" id="GO:0006355">
    <property type="term" value="P:regulation of DNA-templated transcription"/>
    <property type="evidence" value="ECO:0007669"/>
    <property type="project" value="InterPro"/>
</dbReference>
<dbReference type="InterPro" id="IPR029063">
    <property type="entry name" value="SAM-dependent_MTases_sf"/>
</dbReference>
<dbReference type="HOGENOM" id="CLU_005316_0_1_3"/>
<feature type="domain" description="SAM-dependent MTase RsmB/NOP-type" evidence="15">
    <location>
        <begin position="187"/>
        <end position="451"/>
    </location>
</feature>
<evidence type="ECO:0000313" key="17">
    <source>
        <dbReference type="Proteomes" id="UP000001423"/>
    </source>
</evidence>
<evidence type="ECO:0000256" key="2">
    <source>
        <dbReference type="ARBA" id="ARBA00004496"/>
    </source>
</evidence>
<keyword evidence="8 14" id="KW-0808">Transferase</keyword>
<evidence type="ECO:0000256" key="12">
    <source>
        <dbReference type="ARBA" id="ARBA00031088"/>
    </source>
</evidence>
<dbReference type="RefSeq" id="WP_011129649.1">
    <property type="nucleotide sequence ID" value="NC_005071.1"/>
</dbReference>
<dbReference type="PROSITE" id="PS01153">
    <property type="entry name" value="NOL1_NOP2_SUN"/>
    <property type="match status" value="1"/>
</dbReference>
<dbReference type="AlphaFoldDB" id="Q7V8R2"/>
<dbReference type="Proteomes" id="UP000001423">
    <property type="component" value="Chromosome"/>
</dbReference>
<dbReference type="Gene3D" id="1.10.940.10">
    <property type="entry name" value="NusB-like"/>
    <property type="match status" value="1"/>
</dbReference>
<reference evidence="16 17" key="1">
    <citation type="journal article" date="2003" name="Nature">
        <title>Genome divergence in two Prochlorococcus ecotypes reflects oceanic niche differentiation.</title>
        <authorList>
            <person name="Rocap G."/>
            <person name="Larimer F.W."/>
            <person name="Lamerdin J.E."/>
            <person name="Malfatti S."/>
            <person name="Chain P."/>
            <person name="Ahlgren N.A."/>
            <person name="Arellano A."/>
            <person name="Coleman M."/>
            <person name="Hauser L."/>
            <person name="Hess W.R."/>
            <person name="Johnson Z.I."/>
            <person name="Land M.L."/>
            <person name="Lindell D."/>
            <person name="Post A.F."/>
            <person name="Regala W."/>
            <person name="Shah M."/>
            <person name="Shaw S.L."/>
            <person name="Steglich C."/>
            <person name="Sullivan M.B."/>
            <person name="Ting C.S."/>
            <person name="Tolonen A."/>
            <person name="Webb E.A."/>
            <person name="Zinser E.R."/>
            <person name="Chisholm S.W."/>
        </authorList>
    </citation>
    <scope>NUCLEOTIDE SEQUENCE [LARGE SCALE GENOMIC DNA]</scope>
    <source>
        <strain evidence="17">MIT 9313</strain>
    </source>
</reference>
<keyword evidence="6" id="KW-0698">rRNA processing</keyword>
<evidence type="ECO:0000256" key="10">
    <source>
        <dbReference type="ARBA" id="ARBA00022884"/>
    </source>
</evidence>
<evidence type="ECO:0000256" key="1">
    <source>
        <dbReference type="ARBA" id="ARBA00002724"/>
    </source>
</evidence>
<accession>Q7V8R2</accession>
<keyword evidence="7 14" id="KW-0489">Methyltransferase</keyword>
<evidence type="ECO:0000256" key="4">
    <source>
        <dbReference type="ARBA" id="ARBA00012140"/>
    </source>
</evidence>
<evidence type="ECO:0000313" key="16">
    <source>
        <dbReference type="EMBL" id="CAE20445.1"/>
    </source>
</evidence>
<evidence type="ECO:0000256" key="9">
    <source>
        <dbReference type="ARBA" id="ARBA00022691"/>
    </source>
</evidence>
<organism evidence="16 17">
    <name type="scientific">Prochlorococcus marinus (strain MIT 9313)</name>
    <dbReference type="NCBI Taxonomy" id="74547"/>
    <lineage>
        <taxon>Bacteria</taxon>
        <taxon>Bacillati</taxon>
        <taxon>Cyanobacteriota</taxon>
        <taxon>Cyanophyceae</taxon>
        <taxon>Synechococcales</taxon>
        <taxon>Prochlorococcaceae</taxon>
        <taxon>Prochlorococcus</taxon>
    </lineage>
</organism>
<dbReference type="Gene3D" id="3.40.50.150">
    <property type="entry name" value="Vaccinia Virus protein VP39"/>
    <property type="match status" value="1"/>
</dbReference>
<feature type="binding site" evidence="14">
    <location>
        <position position="302"/>
    </location>
    <ligand>
        <name>S-adenosyl-L-methionine</name>
        <dbReference type="ChEBI" id="CHEBI:59789"/>
    </ligand>
</feature>
<dbReference type="Pfam" id="PF22458">
    <property type="entry name" value="RsmF-B_ferredox"/>
    <property type="match status" value="1"/>
</dbReference>
<evidence type="ECO:0000256" key="6">
    <source>
        <dbReference type="ARBA" id="ARBA00022552"/>
    </source>
</evidence>
<evidence type="ECO:0000259" key="15">
    <source>
        <dbReference type="PROSITE" id="PS51686"/>
    </source>
</evidence>
<dbReference type="InterPro" id="IPR035926">
    <property type="entry name" value="NusB-like_sf"/>
</dbReference>
<dbReference type="KEGG" id="pmt:PMT_0270"/>
<dbReference type="SUPFAM" id="SSF48013">
    <property type="entry name" value="NusB-like"/>
    <property type="match status" value="1"/>
</dbReference>
<evidence type="ECO:0000256" key="11">
    <source>
        <dbReference type="ARBA" id="ARBA00030399"/>
    </source>
</evidence>
<dbReference type="GO" id="GO:0003723">
    <property type="term" value="F:RNA binding"/>
    <property type="evidence" value="ECO:0007669"/>
    <property type="project" value="UniProtKB-UniRule"/>
</dbReference>
<name>Q7V8R2_PROMM</name>
<evidence type="ECO:0000256" key="3">
    <source>
        <dbReference type="ARBA" id="ARBA00007494"/>
    </source>
</evidence>
<evidence type="ECO:0000256" key="14">
    <source>
        <dbReference type="PROSITE-ProRule" id="PRU01023"/>
    </source>
</evidence>
<evidence type="ECO:0000256" key="13">
    <source>
        <dbReference type="ARBA" id="ARBA00047283"/>
    </source>
</evidence>
<feature type="binding site" evidence="14">
    <location>
        <position position="350"/>
    </location>
    <ligand>
        <name>S-adenosyl-L-methionine</name>
        <dbReference type="ChEBI" id="CHEBI:59789"/>
    </ligand>
</feature>
<dbReference type="CDD" id="cd02440">
    <property type="entry name" value="AdoMet_MTases"/>
    <property type="match status" value="1"/>
</dbReference>
<dbReference type="EC" id="2.1.1.176" evidence="4"/>
<keyword evidence="10 14" id="KW-0694">RNA-binding</keyword>
<dbReference type="eggNOG" id="COG0144">
    <property type="taxonomic scope" value="Bacteria"/>
</dbReference>
<dbReference type="PRINTS" id="PR02008">
    <property type="entry name" value="RCMTFAMILY"/>
</dbReference>
<evidence type="ECO:0000256" key="7">
    <source>
        <dbReference type="ARBA" id="ARBA00022603"/>
    </source>
</evidence>
<dbReference type="InterPro" id="IPR023267">
    <property type="entry name" value="RCMT"/>
</dbReference>
<keyword evidence="17" id="KW-1185">Reference proteome</keyword>
<evidence type="ECO:0000256" key="8">
    <source>
        <dbReference type="ARBA" id="ARBA00022679"/>
    </source>
</evidence>
<comment type="subcellular location">
    <subcellularLocation>
        <location evidence="2">Cytoplasm</location>
    </subcellularLocation>
</comment>
<gene>
    <name evidence="16" type="ordered locus">PMT_0270</name>
</gene>
<keyword evidence="9 14" id="KW-0949">S-adenosyl-L-methionine</keyword>
<dbReference type="EMBL" id="BX548175">
    <property type="protein sequence ID" value="CAE20445.1"/>
    <property type="molecule type" value="Genomic_DNA"/>
</dbReference>
<comment type="catalytic activity">
    <reaction evidence="13">
        <text>cytidine(967) in 16S rRNA + S-adenosyl-L-methionine = 5-methylcytidine(967) in 16S rRNA + S-adenosyl-L-homocysteine + H(+)</text>
        <dbReference type="Rhea" id="RHEA:42748"/>
        <dbReference type="Rhea" id="RHEA-COMP:10219"/>
        <dbReference type="Rhea" id="RHEA-COMP:10220"/>
        <dbReference type="ChEBI" id="CHEBI:15378"/>
        <dbReference type="ChEBI" id="CHEBI:57856"/>
        <dbReference type="ChEBI" id="CHEBI:59789"/>
        <dbReference type="ChEBI" id="CHEBI:74483"/>
        <dbReference type="ChEBI" id="CHEBI:82748"/>
        <dbReference type="EC" id="2.1.1.176"/>
    </reaction>
</comment>
<dbReference type="PANTHER" id="PTHR22807">
    <property type="entry name" value="NOP2 YEAST -RELATED NOL1/NOP2/FMU SUN DOMAIN-CONTAINING"/>
    <property type="match status" value="1"/>
</dbReference>
<dbReference type="PANTHER" id="PTHR22807:SF53">
    <property type="entry name" value="RIBOSOMAL RNA SMALL SUBUNIT METHYLTRANSFERASE B-RELATED"/>
    <property type="match status" value="1"/>
</dbReference>
<dbReference type="GO" id="GO:0008649">
    <property type="term" value="F:rRNA methyltransferase activity"/>
    <property type="evidence" value="ECO:0007669"/>
    <property type="project" value="InterPro"/>
</dbReference>